<dbReference type="InterPro" id="IPR001610">
    <property type="entry name" value="PAC"/>
</dbReference>
<dbReference type="SUPFAM" id="SSF47384">
    <property type="entry name" value="Homodimeric domain of signal transducing histidine kinase"/>
    <property type="match status" value="1"/>
</dbReference>
<feature type="transmembrane region" description="Helical" evidence="7">
    <location>
        <begin position="64"/>
        <end position="86"/>
    </location>
</feature>
<dbReference type="InterPro" id="IPR004358">
    <property type="entry name" value="Sig_transdc_His_kin-like_C"/>
</dbReference>
<dbReference type="PRINTS" id="PR00344">
    <property type="entry name" value="BCTRLSENSOR"/>
</dbReference>
<dbReference type="STRING" id="1085623.GNIT_3356"/>
<evidence type="ECO:0000259" key="8">
    <source>
        <dbReference type="PROSITE" id="PS50109"/>
    </source>
</evidence>
<dbReference type="InterPro" id="IPR035965">
    <property type="entry name" value="PAS-like_dom_sf"/>
</dbReference>
<evidence type="ECO:0000259" key="9">
    <source>
        <dbReference type="PROSITE" id="PS50112"/>
    </source>
</evidence>
<evidence type="ECO:0000259" key="10">
    <source>
        <dbReference type="PROSITE" id="PS50113"/>
    </source>
</evidence>
<dbReference type="InterPro" id="IPR000014">
    <property type="entry name" value="PAS"/>
</dbReference>
<feature type="domain" description="PAS" evidence="9">
    <location>
        <begin position="407"/>
        <end position="482"/>
    </location>
</feature>
<dbReference type="PROSITE" id="PS50109">
    <property type="entry name" value="HIS_KIN"/>
    <property type="match status" value="1"/>
</dbReference>
<feature type="domain" description="PAC" evidence="10">
    <location>
        <begin position="615"/>
        <end position="667"/>
    </location>
</feature>
<dbReference type="EC" id="2.7.13.3" evidence="2"/>
<gene>
    <name evidence="11" type="ordered locus">GNIT_3356</name>
</gene>
<keyword evidence="6" id="KW-0175">Coiled coil</keyword>
<feature type="transmembrane region" description="Helical" evidence="7">
    <location>
        <begin position="31"/>
        <end position="52"/>
    </location>
</feature>
<dbReference type="RefSeq" id="WP_014110321.1">
    <property type="nucleotide sequence ID" value="NC_016041.1"/>
</dbReference>
<dbReference type="eggNOG" id="COG3283">
    <property type="taxonomic scope" value="Bacteria"/>
</dbReference>
<evidence type="ECO:0000256" key="4">
    <source>
        <dbReference type="ARBA" id="ARBA00022679"/>
    </source>
</evidence>
<dbReference type="InterPro" id="IPR003594">
    <property type="entry name" value="HATPase_dom"/>
</dbReference>
<dbReference type="PROSITE" id="PS50113">
    <property type="entry name" value="PAC"/>
    <property type="match status" value="2"/>
</dbReference>
<feature type="domain" description="PAC" evidence="10">
    <location>
        <begin position="487"/>
        <end position="540"/>
    </location>
</feature>
<dbReference type="Gene3D" id="3.30.565.10">
    <property type="entry name" value="Histidine kinase-like ATPase, C-terminal domain"/>
    <property type="match status" value="1"/>
</dbReference>
<dbReference type="InterPro" id="IPR000700">
    <property type="entry name" value="PAS-assoc_C"/>
</dbReference>
<dbReference type="InterPro" id="IPR058544">
    <property type="entry name" value="ETR1_N"/>
</dbReference>
<evidence type="ECO:0000256" key="6">
    <source>
        <dbReference type="SAM" id="Coils"/>
    </source>
</evidence>
<comment type="catalytic activity">
    <reaction evidence="1">
        <text>ATP + protein L-histidine = ADP + protein N-phospho-L-histidine.</text>
        <dbReference type="EC" id="2.7.13.3"/>
    </reaction>
</comment>
<dbReference type="Pfam" id="PF25487">
    <property type="entry name" value="ETR1_N"/>
    <property type="match status" value="1"/>
</dbReference>
<dbReference type="Pfam" id="PF02518">
    <property type="entry name" value="HATPase_c"/>
    <property type="match status" value="1"/>
</dbReference>
<dbReference type="eggNOG" id="COG4251">
    <property type="taxonomic scope" value="Bacteria"/>
</dbReference>
<dbReference type="PROSITE" id="PS50112">
    <property type="entry name" value="PAS"/>
    <property type="match status" value="3"/>
</dbReference>
<dbReference type="Gene3D" id="1.10.287.130">
    <property type="match status" value="1"/>
</dbReference>
<accession>G4QN31</accession>
<feature type="domain" description="PAS" evidence="9">
    <location>
        <begin position="541"/>
        <end position="611"/>
    </location>
</feature>
<dbReference type="SMART" id="SM00086">
    <property type="entry name" value="PAC"/>
    <property type="match status" value="3"/>
</dbReference>
<dbReference type="Proteomes" id="UP000009282">
    <property type="component" value="Chromosome"/>
</dbReference>
<dbReference type="Pfam" id="PF00512">
    <property type="entry name" value="HisKA"/>
    <property type="match status" value="1"/>
</dbReference>
<dbReference type="InterPro" id="IPR003661">
    <property type="entry name" value="HisK_dim/P_dom"/>
</dbReference>
<dbReference type="SMART" id="SM00091">
    <property type="entry name" value="PAS"/>
    <property type="match status" value="4"/>
</dbReference>
<dbReference type="NCBIfam" id="TIGR00229">
    <property type="entry name" value="sensory_box"/>
    <property type="match status" value="3"/>
</dbReference>
<dbReference type="PANTHER" id="PTHR43304">
    <property type="entry name" value="PHYTOCHROME-LIKE PROTEIN CPH1"/>
    <property type="match status" value="1"/>
</dbReference>
<dbReference type="CDD" id="cd00130">
    <property type="entry name" value="PAS"/>
    <property type="match status" value="4"/>
</dbReference>
<protein>
    <recommendedName>
        <fullName evidence="2">histidine kinase</fullName>
        <ecNumber evidence="2">2.7.13.3</ecNumber>
    </recommendedName>
</protein>
<dbReference type="Gene3D" id="3.30.450.20">
    <property type="entry name" value="PAS domain"/>
    <property type="match status" value="4"/>
</dbReference>
<keyword evidence="5" id="KW-0418">Kinase</keyword>
<dbReference type="AlphaFoldDB" id="G4QN31"/>
<evidence type="ECO:0000256" key="1">
    <source>
        <dbReference type="ARBA" id="ARBA00000085"/>
    </source>
</evidence>
<dbReference type="SMART" id="SM00387">
    <property type="entry name" value="HATPase_c"/>
    <property type="match status" value="1"/>
</dbReference>
<sequence>MQGFWTEFFRGDYMPHGHCYLWQPGILWTNVISDLVIAFSYFSIPFVLLYMVQQRKDQKFKGVFILFALFILSCGLTHLFSVYTIWNGSYGTHGILKAITAVVSALTAAVLFLNLDKLIAIPTPAELKAAQAKAAEEEVKRMRLEVESRANSIFQFSIELFPTGVLVIDKNQNIQITNKLLEETFGYKKHELIHQDISILLQDKHAESHKTLVNSYMEQLSSERQMGEGRLVWGLTKSGDSIPVEVTLSVHEFENERYTFASVVSVSEVGVQKKQFLESSKRLQRAVDATDVGIWEWNVLTNQVWFSPKFISFLNTNKREEEMVFDDWLSHVHPEDVSRVQTSLEAHLEGKGGYDVLYRGKNSNNEYIWYRTVGDSIFDQSGKPLLMSGTLTNVNQLKVLQTELEDNNQFLDAVLAQSNSAIFIVDIKTNHLKFANKQVTSLWGYTNEELEELLHERRLSTLIHPEDLAPLERHIATLRTSKLHEKITFETRVLHKQGHWVWSLFSNATYSTELQGNPREILGSAVDVSNIKEREESNKRLAKEFLDTFEQAAVGIAHVGLDGSWLKVNNKICEILGYERDALLALNFQKITYPDDLSRDESLLQTLLDGEINHYTMEKRYIRKDTSIVWTRLTVSIVRHDDGTNNHLISVIEDINQQKSLESDLLKSNEELEQFAYVASHDLKEPLRTMQTYTSYLIADLKANKTERIKQDKEFIDNASKRMTSLIDDLLQFSRVGNAEVHLVDTNLSRVIQQVVDDLQTKISETQTTLEFDKDLPNVITDPAQLRLALQNLIQNAIKFSSKEGLPFISISVEQSDNQFLKIHVKDNGIGIEPSNQAQIFGLFKKLHGDTEYQGTGLGLAIVKKIMHSLSGDISVVSTPGQGSTFTLHIPYNQTGRL</sequence>
<dbReference type="InterPro" id="IPR005467">
    <property type="entry name" value="His_kinase_dom"/>
</dbReference>
<dbReference type="PANTHER" id="PTHR43304:SF1">
    <property type="entry name" value="PAC DOMAIN-CONTAINING PROTEIN"/>
    <property type="match status" value="1"/>
</dbReference>
<dbReference type="GO" id="GO:0006355">
    <property type="term" value="P:regulation of DNA-templated transcription"/>
    <property type="evidence" value="ECO:0007669"/>
    <property type="project" value="InterPro"/>
</dbReference>
<dbReference type="SUPFAM" id="SSF55874">
    <property type="entry name" value="ATPase domain of HSP90 chaperone/DNA topoisomerase II/histidine kinase"/>
    <property type="match status" value="1"/>
</dbReference>
<dbReference type="CDD" id="cd00082">
    <property type="entry name" value="HisKA"/>
    <property type="match status" value="1"/>
</dbReference>
<proteinExistence type="predicted"/>
<dbReference type="CDD" id="cd00075">
    <property type="entry name" value="HATPase"/>
    <property type="match status" value="1"/>
</dbReference>
<dbReference type="GO" id="GO:0000155">
    <property type="term" value="F:phosphorelay sensor kinase activity"/>
    <property type="evidence" value="ECO:0007669"/>
    <property type="project" value="InterPro"/>
</dbReference>
<dbReference type="FunFam" id="3.30.565.10:FF:000006">
    <property type="entry name" value="Sensor histidine kinase WalK"/>
    <property type="match status" value="1"/>
</dbReference>
<keyword evidence="3" id="KW-0597">Phosphoprotein</keyword>
<evidence type="ECO:0000256" key="7">
    <source>
        <dbReference type="SAM" id="Phobius"/>
    </source>
</evidence>
<dbReference type="InterPro" id="IPR052162">
    <property type="entry name" value="Sensor_kinase/Photoreceptor"/>
</dbReference>
<evidence type="ECO:0000313" key="12">
    <source>
        <dbReference type="Proteomes" id="UP000009282"/>
    </source>
</evidence>
<keyword evidence="4" id="KW-0808">Transferase</keyword>
<reference evidence="11 12" key="1">
    <citation type="journal article" date="2011" name="J. Bacteriol.">
        <title>Complete genome sequence of seawater bacterium Glaciecola nitratireducens FR1064T.</title>
        <authorList>
            <person name="Bian F."/>
            <person name="Qin Q.L."/>
            <person name="Xie B.B."/>
            <person name="Shu Y.L."/>
            <person name="Zhang X.Y."/>
            <person name="Yu Y."/>
            <person name="Chen B."/>
            <person name="Chen X.L."/>
            <person name="Zhou B.C."/>
            <person name="Zhang Y.Z."/>
        </authorList>
    </citation>
    <scope>NUCLEOTIDE SEQUENCE [LARGE SCALE GENOMIC DNA]</scope>
    <source>
        <strain evidence="12">JCM 12485 / KCTC 12276 / FR1064</strain>
    </source>
</reference>
<dbReference type="HOGENOM" id="CLU_000445_114_71_6"/>
<feature type="domain" description="Histidine kinase" evidence="8">
    <location>
        <begin position="678"/>
        <end position="894"/>
    </location>
</feature>
<dbReference type="OrthoDB" id="9813151at2"/>
<name>G4QN31_GLANF</name>
<dbReference type="EMBL" id="CP003060">
    <property type="protein sequence ID" value="AEP31450.1"/>
    <property type="molecule type" value="Genomic_DNA"/>
</dbReference>
<keyword evidence="7" id="KW-0812">Transmembrane</keyword>
<dbReference type="SMART" id="SM00388">
    <property type="entry name" value="HisKA"/>
    <property type="match status" value="1"/>
</dbReference>
<dbReference type="KEGG" id="gni:GNIT_3356"/>
<organism evidence="11 12">
    <name type="scientific">Glaciecola nitratireducens (strain JCM 12485 / KCTC 12276 / FR1064)</name>
    <dbReference type="NCBI Taxonomy" id="1085623"/>
    <lineage>
        <taxon>Bacteria</taxon>
        <taxon>Pseudomonadati</taxon>
        <taxon>Pseudomonadota</taxon>
        <taxon>Gammaproteobacteria</taxon>
        <taxon>Alteromonadales</taxon>
        <taxon>Alteromonadaceae</taxon>
        <taxon>Brumicola</taxon>
    </lineage>
</organism>
<keyword evidence="7" id="KW-1133">Transmembrane helix</keyword>
<keyword evidence="7" id="KW-0472">Membrane</keyword>
<dbReference type="InterPro" id="IPR013767">
    <property type="entry name" value="PAS_fold"/>
</dbReference>
<dbReference type="InterPro" id="IPR036097">
    <property type="entry name" value="HisK_dim/P_sf"/>
</dbReference>
<evidence type="ECO:0000256" key="3">
    <source>
        <dbReference type="ARBA" id="ARBA00022553"/>
    </source>
</evidence>
<keyword evidence="12" id="KW-1185">Reference proteome</keyword>
<feature type="coiled-coil region" evidence="6">
    <location>
        <begin position="125"/>
        <end position="152"/>
    </location>
</feature>
<evidence type="ECO:0000256" key="2">
    <source>
        <dbReference type="ARBA" id="ARBA00012438"/>
    </source>
</evidence>
<dbReference type="InterPro" id="IPR036890">
    <property type="entry name" value="HATPase_C_sf"/>
</dbReference>
<dbReference type="Pfam" id="PF00989">
    <property type="entry name" value="PAS"/>
    <property type="match status" value="1"/>
</dbReference>
<dbReference type="SUPFAM" id="SSF55785">
    <property type="entry name" value="PYP-like sensor domain (PAS domain)"/>
    <property type="match status" value="4"/>
</dbReference>
<dbReference type="GO" id="GO:0005886">
    <property type="term" value="C:plasma membrane"/>
    <property type="evidence" value="ECO:0007669"/>
    <property type="project" value="UniProtKB-ARBA"/>
</dbReference>
<dbReference type="eggNOG" id="COG5002">
    <property type="taxonomic scope" value="Bacteria"/>
</dbReference>
<feature type="domain" description="PAS" evidence="9">
    <location>
        <begin position="150"/>
        <end position="223"/>
    </location>
</feature>
<evidence type="ECO:0000256" key="5">
    <source>
        <dbReference type="ARBA" id="ARBA00022777"/>
    </source>
</evidence>
<dbReference type="InterPro" id="IPR013655">
    <property type="entry name" value="PAS_fold_3"/>
</dbReference>
<dbReference type="Pfam" id="PF08447">
    <property type="entry name" value="PAS_3"/>
    <property type="match status" value="3"/>
</dbReference>
<evidence type="ECO:0000313" key="11">
    <source>
        <dbReference type="EMBL" id="AEP31450.1"/>
    </source>
</evidence>